<proteinExistence type="predicted"/>
<dbReference type="PROSITE" id="PS50858">
    <property type="entry name" value="BSD"/>
    <property type="match status" value="2"/>
</dbReference>
<dbReference type="SUPFAM" id="SSF140383">
    <property type="entry name" value="BSD domain-like"/>
    <property type="match status" value="2"/>
</dbReference>
<name>G3B3Y2_CANTC</name>
<accession>G3B3Y2</accession>
<organism evidence="4">
    <name type="scientific">Candida tenuis (strain ATCC 10573 / BCRC 21748 / CBS 615 / JCM 9827 / NBRC 10315 / NRRL Y-1498 / VKM Y-70)</name>
    <name type="common">Yeast</name>
    <name type="synonym">Yamadazyma tenuis</name>
    <dbReference type="NCBI Taxonomy" id="590646"/>
    <lineage>
        <taxon>Eukaryota</taxon>
        <taxon>Fungi</taxon>
        <taxon>Dikarya</taxon>
        <taxon>Ascomycota</taxon>
        <taxon>Saccharomycotina</taxon>
        <taxon>Pichiomycetes</taxon>
        <taxon>Debaryomycetaceae</taxon>
        <taxon>Yamadazyma</taxon>
    </lineage>
</organism>
<keyword evidence="4" id="KW-1185">Reference proteome</keyword>
<dbReference type="GeneID" id="18245800"/>
<dbReference type="eggNOG" id="KOG2074">
    <property type="taxonomic scope" value="Eukaryota"/>
</dbReference>
<evidence type="ECO:0000259" key="2">
    <source>
        <dbReference type="PROSITE" id="PS50858"/>
    </source>
</evidence>
<dbReference type="GO" id="GO:0000439">
    <property type="term" value="C:transcription factor TFIIH core complex"/>
    <property type="evidence" value="ECO:0007669"/>
    <property type="project" value="InterPro"/>
</dbReference>
<dbReference type="PANTHER" id="PTHR12856">
    <property type="entry name" value="TRANSCRIPTION INITIATION FACTOR IIH-RELATED"/>
    <property type="match status" value="1"/>
</dbReference>
<evidence type="ECO:0000313" key="4">
    <source>
        <dbReference type="Proteomes" id="UP000000707"/>
    </source>
</evidence>
<feature type="domain" description="BSD" evidence="2">
    <location>
        <begin position="93"/>
        <end position="138"/>
    </location>
</feature>
<dbReference type="Pfam" id="PF03909">
    <property type="entry name" value="BSD"/>
    <property type="match status" value="2"/>
</dbReference>
<feature type="domain" description="BSD" evidence="2">
    <location>
        <begin position="160"/>
        <end position="212"/>
    </location>
</feature>
<dbReference type="InterPro" id="IPR027079">
    <property type="entry name" value="Tfb1/GTF2H1"/>
</dbReference>
<dbReference type="InterPro" id="IPR005607">
    <property type="entry name" value="BSD_dom"/>
</dbReference>
<dbReference type="EMBL" id="GL996521">
    <property type="protein sequence ID" value="EGV63889.1"/>
    <property type="molecule type" value="Genomic_DNA"/>
</dbReference>
<sequence>MILKVFYKTPEDETEQDIRLTFINRPTMNIIKEALQTVVSRQRTVVNENAPDDRSTGTTGTPVPRSATPSSGANAGDLNISAEGSLSDQSLLKNHQLQQKLLLEDKNLRNLFTQSVINFKLSPTMFWSTRLSLLRTYALTVSQHRGRYNVLSTIKPVATSDNQVNVNVTRTIINEIFETYPIVQKAFNELVPNKFQEGEFWSRFFNSKLFRRLRGDKINNSTDRGDLILDKYLFVDENYSVNKDSEAAESQEKAKSGKVPKGVDDPAINMFIDLRSNEMDNSVKMGNAPDFTMKFENDKSNEMIILMQNMNKLSSKVINQVADDKREEPTTEEYEQELNLHDLNESTNLKYIDLKINSSIADTSSYKENVDVHSLNEYFQRQTVQPSIKGINLIDNYSSKDIDDSYDEINKLIRTNRRTFSLVNKYGNHNDVSLLSNELVEGLLNMNLTMNEFLSHFWKIFLNENNPGNLKKLFTSLKECKKKFLELDQQAIEQITQKVMAEKKDKVIDDLKFMMSPIFNALDKALGEYVKAVREVNENGKRPFDQTEA</sequence>
<dbReference type="OrthoDB" id="360521at2759"/>
<gene>
    <name evidence="3" type="ORF">CANTEDRAFT_105327</name>
</gene>
<dbReference type="InterPro" id="IPR035925">
    <property type="entry name" value="BSD_dom_sf"/>
</dbReference>
<dbReference type="GO" id="GO:0006289">
    <property type="term" value="P:nucleotide-excision repair"/>
    <property type="evidence" value="ECO:0007669"/>
    <property type="project" value="InterPro"/>
</dbReference>
<evidence type="ECO:0000313" key="3">
    <source>
        <dbReference type="EMBL" id="EGV63889.1"/>
    </source>
</evidence>
<dbReference type="KEGG" id="cten:18245800"/>
<feature type="region of interest" description="Disordered" evidence="1">
    <location>
        <begin position="42"/>
        <end position="79"/>
    </location>
</feature>
<dbReference type="SMART" id="SM00751">
    <property type="entry name" value="BSD"/>
    <property type="match status" value="2"/>
</dbReference>
<dbReference type="STRING" id="590646.G3B3Y2"/>
<feature type="compositionally biased region" description="Polar residues" evidence="1">
    <location>
        <begin position="56"/>
        <end position="73"/>
    </location>
</feature>
<dbReference type="Proteomes" id="UP000000707">
    <property type="component" value="Unassembled WGS sequence"/>
</dbReference>
<protein>
    <submittedName>
        <fullName evidence="3">BSD-domain-containing protein</fullName>
    </submittedName>
</protein>
<reference evidence="3 4" key="1">
    <citation type="journal article" date="2011" name="Proc. Natl. Acad. Sci. U.S.A.">
        <title>Comparative genomics of xylose-fermenting fungi for enhanced biofuel production.</title>
        <authorList>
            <person name="Wohlbach D.J."/>
            <person name="Kuo A."/>
            <person name="Sato T.K."/>
            <person name="Potts K.M."/>
            <person name="Salamov A.A."/>
            <person name="LaButti K.M."/>
            <person name="Sun H."/>
            <person name="Clum A."/>
            <person name="Pangilinan J.L."/>
            <person name="Lindquist E.A."/>
            <person name="Lucas S."/>
            <person name="Lapidus A."/>
            <person name="Jin M."/>
            <person name="Gunawan C."/>
            <person name="Balan V."/>
            <person name="Dale B.E."/>
            <person name="Jeffries T.W."/>
            <person name="Zinkel R."/>
            <person name="Barry K.W."/>
            <person name="Grigoriev I.V."/>
            <person name="Gasch A.P."/>
        </authorList>
    </citation>
    <scope>NUCLEOTIDE SEQUENCE [LARGE SCALE GENOMIC DNA]</scope>
    <source>
        <strain evidence="4">ATCC 10573 / BCRC 21748 / CBS 615 / JCM 9827 / NBRC 10315 / NRRL Y-1498 / VKM Y-70</strain>
    </source>
</reference>
<dbReference type="GO" id="GO:0006351">
    <property type="term" value="P:DNA-templated transcription"/>
    <property type="evidence" value="ECO:0007669"/>
    <property type="project" value="InterPro"/>
</dbReference>
<dbReference type="AlphaFoldDB" id="G3B3Y2"/>
<evidence type="ECO:0000256" key="1">
    <source>
        <dbReference type="SAM" id="MobiDB-lite"/>
    </source>
</evidence>
<dbReference type="Gene3D" id="1.10.3970.10">
    <property type="entry name" value="BSD domain"/>
    <property type="match status" value="1"/>
</dbReference>
<dbReference type="HOGENOM" id="CLU_019188_0_0_1"/>